<dbReference type="AlphaFoldDB" id="A0A6S6WGX7"/>
<feature type="compositionally biased region" description="Basic and acidic residues" evidence="1">
    <location>
        <begin position="228"/>
        <end position="261"/>
    </location>
</feature>
<reference evidence="2" key="1">
    <citation type="submission" date="2021-02" db="EMBL/GenBank/DDBJ databases">
        <authorList>
            <person name="Syme A R."/>
            <person name="Syme A R."/>
            <person name="Moolhuijzen P."/>
        </authorList>
    </citation>
    <scope>NUCLEOTIDE SEQUENCE</scope>
    <source>
        <strain evidence="2">W1-1</strain>
    </source>
</reference>
<feature type="compositionally biased region" description="Basic residues" evidence="1">
    <location>
        <begin position="27"/>
        <end position="41"/>
    </location>
</feature>
<feature type="compositionally biased region" description="Basic and acidic residues" evidence="1">
    <location>
        <begin position="198"/>
        <end position="208"/>
    </location>
</feature>
<proteinExistence type="predicted"/>
<feature type="compositionally biased region" description="Basic and acidic residues" evidence="1">
    <location>
        <begin position="298"/>
        <end position="349"/>
    </location>
</feature>
<dbReference type="PANTHER" id="PTHR34117">
    <property type="entry name" value="STYLE CELL-CYCLE INHIBITOR 1"/>
    <property type="match status" value="1"/>
</dbReference>
<dbReference type="InterPro" id="IPR044688">
    <property type="entry name" value="SCI-1-like"/>
</dbReference>
<feature type="compositionally biased region" description="Acidic residues" evidence="1">
    <location>
        <begin position="276"/>
        <end position="290"/>
    </location>
</feature>
<name>A0A6S6WGX7_9PLEO</name>
<feature type="region of interest" description="Disordered" evidence="1">
    <location>
        <begin position="137"/>
        <end position="349"/>
    </location>
</feature>
<sequence>MPHHSPTLEASKAQLPPTRSSPSRDTRSHKKHQDSRRRSRSPHRDGDNDNHRHKRRRTRSPVAKPVALPYKAKPLSKRDYEAYKPLFQSYLDIQKQIQLDELDEREAKGRWKSFISRWNRGDLARSWYDPSMLKTAQETVSSYRATRTRASPVYTSKQEESTTQNQPADSEDEDDDDFGPAPPQSLPHHSGHGPTIPKIHDLTHRNELIADSTAASHSSSHDALQQARKQDRTLQKSRLEDLAPRADPGSRERQLEKKREVTSTLQSFRDAKEAGDVDVAESDLMGDDGVDLYKKKKKEQERQKNEREIRREEIARARDAERDERLAERREKEGKTMEFLRQIARERYG</sequence>
<dbReference type="Proteomes" id="UP000472372">
    <property type="component" value="Chromosome 11"/>
</dbReference>
<organism evidence="2 3">
    <name type="scientific">Pyrenophora teres f. teres</name>
    <dbReference type="NCBI Taxonomy" id="97479"/>
    <lineage>
        <taxon>Eukaryota</taxon>
        <taxon>Fungi</taxon>
        <taxon>Dikarya</taxon>
        <taxon>Ascomycota</taxon>
        <taxon>Pezizomycotina</taxon>
        <taxon>Dothideomycetes</taxon>
        <taxon>Pleosporomycetidae</taxon>
        <taxon>Pleosporales</taxon>
        <taxon>Pleosporineae</taxon>
        <taxon>Pleosporaceae</taxon>
        <taxon>Pyrenophora</taxon>
    </lineage>
</organism>
<accession>A0A6S6WGX7</accession>
<evidence type="ECO:0000313" key="2">
    <source>
        <dbReference type="EMBL" id="CAE7217592.1"/>
    </source>
</evidence>
<evidence type="ECO:0000256" key="1">
    <source>
        <dbReference type="SAM" id="MobiDB-lite"/>
    </source>
</evidence>
<dbReference type="PANTHER" id="PTHR34117:SF1">
    <property type="entry name" value="STYLE CELL-CYCLE INHIBITOR 1"/>
    <property type="match status" value="1"/>
</dbReference>
<feature type="compositionally biased region" description="Acidic residues" evidence="1">
    <location>
        <begin position="169"/>
        <end position="178"/>
    </location>
</feature>
<evidence type="ECO:0000313" key="3">
    <source>
        <dbReference type="Proteomes" id="UP000472372"/>
    </source>
</evidence>
<feature type="compositionally biased region" description="Low complexity" evidence="1">
    <location>
        <begin position="210"/>
        <end position="227"/>
    </location>
</feature>
<feature type="region of interest" description="Disordered" evidence="1">
    <location>
        <begin position="1"/>
        <end position="71"/>
    </location>
</feature>
<dbReference type="EMBL" id="HG992987">
    <property type="protein sequence ID" value="CAE7217592.1"/>
    <property type="molecule type" value="Genomic_DNA"/>
</dbReference>
<feature type="compositionally biased region" description="Polar residues" evidence="1">
    <location>
        <begin position="137"/>
        <end position="168"/>
    </location>
</feature>
<protein>
    <submittedName>
        <fullName evidence="2">Uncharacterized protein</fullName>
    </submittedName>
</protein>
<gene>
    <name evidence="2" type="ORF">PTTW11_10983</name>
</gene>